<gene>
    <name evidence="6" type="ORF">FZC85_02225</name>
</gene>
<comment type="subcellular location">
    <subcellularLocation>
        <location evidence="4">Cell membrane</location>
    </subcellularLocation>
    <subcellularLocation>
        <location evidence="1">Membrane</location>
        <topology evidence="1">Multi-pass membrane protein</topology>
    </subcellularLocation>
</comment>
<evidence type="ECO:0000256" key="2">
    <source>
        <dbReference type="ARBA" id="ARBA00005278"/>
    </source>
</evidence>
<feature type="transmembrane region" description="Helical" evidence="5">
    <location>
        <begin position="429"/>
        <end position="454"/>
    </location>
</feature>
<proteinExistence type="inferred from homology"/>
<dbReference type="PANTHER" id="PTHR22550:SF5">
    <property type="entry name" value="LEUCINE ZIPPER PROTEIN 4"/>
    <property type="match status" value="1"/>
</dbReference>
<accession>A0A5D4U4Q5</accession>
<reference evidence="6 7" key="1">
    <citation type="submission" date="2019-08" db="EMBL/GenBank/DDBJ databases">
        <title>Bacillus genomes from the desert of Cuatro Cienegas, Coahuila.</title>
        <authorList>
            <person name="Olmedo-Alvarez G."/>
        </authorList>
    </citation>
    <scope>NUCLEOTIDE SEQUENCE [LARGE SCALE GENOMIC DNA]</scope>
    <source>
        <strain evidence="6 7">CH87b_3T</strain>
    </source>
</reference>
<dbReference type="PANTHER" id="PTHR22550">
    <property type="entry name" value="SPORE GERMINATION PROTEIN"/>
    <property type="match status" value="1"/>
</dbReference>
<protein>
    <submittedName>
        <fullName evidence="6">Spore germination protein</fullName>
    </submittedName>
</protein>
<sequence length="503" mass="56174">MKIKTLLTGAINQPGSPKQKESTLKITSDLSENVLMINEVLGENNDIITREFFMNDSRASIIFTRGLVDTAIINNNILDPLMFNTIDDERIPYSLKEMLPVSECHEETDIHTITSYILRGETALLHEKSTKAIILKTSESKDRSIEEPVTEQVVRGPRTGFNENINDNQAILRKAGVNKDLRFISFQVGERFKKELVIAYIEGIANETIIQNVKEKIESIDIDNVPESGYIEEFIEENTFSLFPQIQSTERPDRVIAALSEGRVGILLDGTPFVLIAPVTINMYLQSPEDYYDRWIPGSLIRLLRYTAAFISVFTPALYISFVSFHQGLIPTNLAISIIGSREGVPFPVLIEVMLMEVSIEILREAGLRLPKPIGQTIGIVGGLVIGEAAVQAGIVSPVTVIVVAITAISSFSLPQYTLSISLRILRFIAMFLAATLGLYGVIVFFLFFCIHLVRLKSFGVPFLGPAVPYQVSDWKDFLIRLPIQSMKKRPEILKPGDKIRKG</sequence>
<dbReference type="InterPro" id="IPR050768">
    <property type="entry name" value="UPF0353/GerABKA_families"/>
</dbReference>
<dbReference type="InterPro" id="IPR004995">
    <property type="entry name" value="Spore_Ger"/>
</dbReference>
<name>A0A5D4U4Q5_9BACI</name>
<dbReference type="PIRSF" id="PIRSF005690">
    <property type="entry name" value="GerBA"/>
    <property type="match status" value="1"/>
</dbReference>
<feature type="transmembrane region" description="Helical" evidence="5">
    <location>
        <begin position="384"/>
        <end position="409"/>
    </location>
</feature>
<evidence type="ECO:0000256" key="1">
    <source>
        <dbReference type="ARBA" id="ARBA00004141"/>
    </source>
</evidence>
<dbReference type="Pfam" id="PF03323">
    <property type="entry name" value="GerA"/>
    <property type="match status" value="1"/>
</dbReference>
<comment type="similarity">
    <text evidence="2 4">Belongs to the GerABKA family.</text>
</comment>
<organism evidence="6 7">
    <name type="scientific">Rossellomorea aquimaris</name>
    <dbReference type="NCBI Taxonomy" id="189382"/>
    <lineage>
        <taxon>Bacteria</taxon>
        <taxon>Bacillati</taxon>
        <taxon>Bacillota</taxon>
        <taxon>Bacilli</taxon>
        <taxon>Bacillales</taxon>
        <taxon>Bacillaceae</taxon>
        <taxon>Rossellomorea</taxon>
    </lineage>
</organism>
<dbReference type="EMBL" id="VTEZ01000001">
    <property type="protein sequence ID" value="TYS88873.1"/>
    <property type="molecule type" value="Genomic_DNA"/>
</dbReference>
<evidence type="ECO:0000256" key="3">
    <source>
        <dbReference type="ARBA" id="ARBA00023136"/>
    </source>
</evidence>
<keyword evidence="5" id="KW-0812">Transmembrane</keyword>
<keyword evidence="3 4" id="KW-0472">Membrane</keyword>
<dbReference type="GO" id="GO:0009847">
    <property type="term" value="P:spore germination"/>
    <property type="evidence" value="ECO:0007669"/>
    <property type="project" value="UniProtKB-UniRule"/>
</dbReference>
<dbReference type="OrthoDB" id="9772630at2"/>
<dbReference type="Proteomes" id="UP000324269">
    <property type="component" value="Unassembled WGS sequence"/>
</dbReference>
<comment type="caution">
    <text evidence="6">The sequence shown here is derived from an EMBL/GenBank/DDBJ whole genome shotgun (WGS) entry which is preliminary data.</text>
</comment>
<evidence type="ECO:0000256" key="5">
    <source>
        <dbReference type="SAM" id="Phobius"/>
    </source>
</evidence>
<evidence type="ECO:0000256" key="4">
    <source>
        <dbReference type="PIRNR" id="PIRNR005690"/>
    </source>
</evidence>
<feature type="transmembrane region" description="Helical" evidence="5">
    <location>
        <begin position="306"/>
        <end position="325"/>
    </location>
</feature>
<evidence type="ECO:0000313" key="6">
    <source>
        <dbReference type="EMBL" id="TYS88873.1"/>
    </source>
</evidence>
<dbReference type="RefSeq" id="WP_148968164.1">
    <property type="nucleotide sequence ID" value="NZ_JBNIKW010000001.1"/>
</dbReference>
<dbReference type="GO" id="GO:0005886">
    <property type="term" value="C:plasma membrane"/>
    <property type="evidence" value="ECO:0007669"/>
    <property type="project" value="UniProtKB-SubCell"/>
</dbReference>
<keyword evidence="5" id="KW-1133">Transmembrane helix</keyword>
<dbReference type="AlphaFoldDB" id="A0A5D4U4Q5"/>
<evidence type="ECO:0000313" key="7">
    <source>
        <dbReference type="Proteomes" id="UP000324269"/>
    </source>
</evidence>
<feature type="transmembrane region" description="Helical" evidence="5">
    <location>
        <begin position="264"/>
        <end position="285"/>
    </location>
</feature>